<gene>
    <name evidence="1" type="ORF">SEVIR_6G124775v2</name>
</gene>
<dbReference type="AlphaFoldDB" id="A0A4V6D5B7"/>
<dbReference type="EMBL" id="CM016557">
    <property type="protein sequence ID" value="TKW09716.1"/>
    <property type="molecule type" value="Genomic_DNA"/>
</dbReference>
<accession>A0A4V6D5B7</accession>
<dbReference type="Proteomes" id="UP000298652">
    <property type="component" value="Chromosome 6"/>
</dbReference>
<protein>
    <submittedName>
        <fullName evidence="1">Uncharacterized protein</fullName>
    </submittedName>
</protein>
<sequence>MPALELLRRVARFLRHPPLRPIAGRDRMDIRAPFPNHSGSPLQPFCSTSQLAPIITSPAPRLQGLMPPVFSAAPPQLRRPRCATRRFLLRQPRPRPRQLLSRLVRYVPRQSVASHSLAQPQPACLLTCAP</sequence>
<evidence type="ECO:0000313" key="1">
    <source>
        <dbReference type="EMBL" id="TKW09716.1"/>
    </source>
</evidence>
<dbReference type="Gramene" id="TKW09716">
    <property type="protein sequence ID" value="TKW09716"/>
    <property type="gene ID" value="SEVIR_6G124775v2"/>
</dbReference>
<organism evidence="1 2">
    <name type="scientific">Setaria viridis</name>
    <name type="common">Green bristlegrass</name>
    <name type="synonym">Setaria italica subsp. viridis</name>
    <dbReference type="NCBI Taxonomy" id="4556"/>
    <lineage>
        <taxon>Eukaryota</taxon>
        <taxon>Viridiplantae</taxon>
        <taxon>Streptophyta</taxon>
        <taxon>Embryophyta</taxon>
        <taxon>Tracheophyta</taxon>
        <taxon>Spermatophyta</taxon>
        <taxon>Magnoliopsida</taxon>
        <taxon>Liliopsida</taxon>
        <taxon>Poales</taxon>
        <taxon>Poaceae</taxon>
        <taxon>PACMAD clade</taxon>
        <taxon>Panicoideae</taxon>
        <taxon>Panicodae</taxon>
        <taxon>Paniceae</taxon>
        <taxon>Cenchrinae</taxon>
        <taxon>Setaria</taxon>
    </lineage>
</organism>
<keyword evidence="2" id="KW-1185">Reference proteome</keyword>
<reference evidence="1" key="1">
    <citation type="submission" date="2019-03" db="EMBL/GenBank/DDBJ databases">
        <title>WGS assembly of Setaria viridis.</title>
        <authorList>
            <person name="Huang P."/>
            <person name="Jenkins J."/>
            <person name="Grimwood J."/>
            <person name="Barry K."/>
            <person name="Healey A."/>
            <person name="Mamidi S."/>
            <person name="Sreedasyam A."/>
            <person name="Shu S."/>
            <person name="Feldman M."/>
            <person name="Wu J."/>
            <person name="Yu Y."/>
            <person name="Chen C."/>
            <person name="Johnson J."/>
            <person name="Rokhsar D."/>
            <person name="Baxter I."/>
            <person name="Schmutz J."/>
            <person name="Brutnell T."/>
            <person name="Kellogg E."/>
        </authorList>
    </citation>
    <scope>NUCLEOTIDE SEQUENCE [LARGE SCALE GENOMIC DNA]</scope>
</reference>
<evidence type="ECO:0000313" key="2">
    <source>
        <dbReference type="Proteomes" id="UP000298652"/>
    </source>
</evidence>
<proteinExistence type="predicted"/>
<name>A0A4V6D5B7_SETVI</name>